<dbReference type="Proteomes" id="UP001151518">
    <property type="component" value="Unassembled WGS sequence"/>
</dbReference>
<feature type="compositionally biased region" description="Low complexity" evidence="1">
    <location>
        <begin position="127"/>
        <end position="139"/>
    </location>
</feature>
<dbReference type="AlphaFoldDB" id="A0A9W8KVN9"/>
<evidence type="ECO:0000313" key="3">
    <source>
        <dbReference type="EMBL" id="KAJ2669121.1"/>
    </source>
</evidence>
<dbReference type="EMBL" id="JANBTW010000162">
    <property type="protein sequence ID" value="KAJ2669121.1"/>
    <property type="molecule type" value="Genomic_DNA"/>
</dbReference>
<feature type="region of interest" description="Disordered" evidence="1">
    <location>
        <begin position="97"/>
        <end position="139"/>
    </location>
</feature>
<dbReference type="OrthoDB" id="5585459at2759"/>
<protein>
    <submittedName>
        <fullName evidence="3">Uncharacterized protein</fullName>
    </submittedName>
</protein>
<gene>
    <name evidence="3" type="ORF">GGI25_006250</name>
</gene>
<keyword evidence="2" id="KW-0732">Signal</keyword>
<feature type="compositionally biased region" description="Low complexity" evidence="1">
    <location>
        <begin position="103"/>
        <end position="117"/>
    </location>
</feature>
<sequence length="193" mass="20565">MFSHLFVAVIAAQAASAQFQFDPSTYDSSQLYDFISGYYEQYAATWEAQLTSAKASLPVAYSMLTSIYGTDQIPATFEPSFASHLVGEMLRIGHTTIEEPELETPTPKPTFTSSTSKQPGQTVSYQTSTESDNESSLSLSPSISDLNVFTLSSETSSDKVKSSGAATLKACRATVGTVALVAVLAATGSYSLF</sequence>
<name>A0A9W8KVN9_9FUNG</name>
<feature type="signal peptide" evidence="2">
    <location>
        <begin position="1"/>
        <end position="17"/>
    </location>
</feature>
<organism evidence="3 4">
    <name type="scientific">Coemansia spiralis</name>
    <dbReference type="NCBI Taxonomy" id="417178"/>
    <lineage>
        <taxon>Eukaryota</taxon>
        <taxon>Fungi</taxon>
        <taxon>Fungi incertae sedis</taxon>
        <taxon>Zoopagomycota</taxon>
        <taxon>Kickxellomycotina</taxon>
        <taxon>Kickxellomycetes</taxon>
        <taxon>Kickxellales</taxon>
        <taxon>Kickxellaceae</taxon>
        <taxon>Coemansia</taxon>
    </lineage>
</organism>
<evidence type="ECO:0000256" key="2">
    <source>
        <dbReference type="SAM" id="SignalP"/>
    </source>
</evidence>
<proteinExistence type="predicted"/>
<evidence type="ECO:0000313" key="4">
    <source>
        <dbReference type="Proteomes" id="UP001151518"/>
    </source>
</evidence>
<evidence type="ECO:0000256" key="1">
    <source>
        <dbReference type="SAM" id="MobiDB-lite"/>
    </source>
</evidence>
<reference evidence="3" key="1">
    <citation type="submission" date="2022-07" db="EMBL/GenBank/DDBJ databases">
        <title>Phylogenomic reconstructions and comparative analyses of Kickxellomycotina fungi.</title>
        <authorList>
            <person name="Reynolds N.K."/>
            <person name="Stajich J.E."/>
            <person name="Barry K."/>
            <person name="Grigoriev I.V."/>
            <person name="Crous P."/>
            <person name="Smith M.E."/>
        </authorList>
    </citation>
    <scope>NUCLEOTIDE SEQUENCE</scope>
    <source>
        <strain evidence="3">NRRL 3115</strain>
    </source>
</reference>
<feature type="chain" id="PRO_5040799058" evidence="2">
    <location>
        <begin position="18"/>
        <end position="193"/>
    </location>
</feature>
<accession>A0A9W8KVN9</accession>
<comment type="caution">
    <text evidence="3">The sequence shown here is derived from an EMBL/GenBank/DDBJ whole genome shotgun (WGS) entry which is preliminary data.</text>
</comment>